<protein>
    <submittedName>
        <fullName evidence="1">Uncharacterized protein</fullName>
    </submittedName>
</protein>
<gene>
    <name evidence="1" type="ORF">TNCT_625881</name>
</gene>
<evidence type="ECO:0000313" key="1">
    <source>
        <dbReference type="EMBL" id="GFQ81512.1"/>
    </source>
</evidence>
<accession>A0A8X6HUE8</accession>
<proteinExistence type="predicted"/>
<dbReference type="EMBL" id="BMAO01022376">
    <property type="protein sequence ID" value="GFQ81512.1"/>
    <property type="molecule type" value="Genomic_DNA"/>
</dbReference>
<name>A0A8X6HUE8_TRICU</name>
<dbReference type="AlphaFoldDB" id="A0A8X6HUE8"/>
<evidence type="ECO:0000313" key="2">
    <source>
        <dbReference type="Proteomes" id="UP000887116"/>
    </source>
</evidence>
<sequence>MENNKVTEQAAERERRRVEMDFELQKLKLQLKTQKSGVPQGNDTDISEQPKLELKKLIPTFNSDDSPRRTYKFVKEIIIREVQSRLILEEITCLLREDGGKCLTPEQINELGKLLKIYKTVFEPG</sequence>
<organism evidence="1 2">
    <name type="scientific">Trichonephila clavata</name>
    <name type="common">Joro spider</name>
    <name type="synonym">Nephila clavata</name>
    <dbReference type="NCBI Taxonomy" id="2740835"/>
    <lineage>
        <taxon>Eukaryota</taxon>
        <taxon>Metazoa</taxon>
        <taxon>Ecdysozoa</taxon>
        <taxon>Arthropoda</taxon>
        <taxon>Chelicerata</taxon>
        <taxon>Arachnida</taxon>
        <taxon>Araneae</taxon>
        <taxon>Araneomorphae</taxon>
        <taxon>Entelegynae</taxon>
        <taxon>Araneoidea</taxon>
        <taxon>Nephilidae</taxon>
        <taxon>Trichonephila</taxon>
    </lineage>
</organism>
<dbReference type="Proteomes" id="UP000887116">
    <property type="component" value="Unassembled WGS sequence"/>
</dbReference>
<dbReference type="OrthoDB" id="10519066at2759"/>
<comment type="caution">
    <text evidence="1">The sequence shown here is derived from an EMBL/GenBank/DDBJ whole genome shotgun (WGS) entry which is preliminary data.</text>
</comment>
<keyword evidence="2" id="KW-1185">Reference proteome</keyword>
<reference evidence="1" key="1">
    <citation type="submission" date="2020-07" db="EMBL/GenBank/DDBJ databases">
        <title>Multicomponent nature underlies the extraordinary mechanical properties of spider dragline silk.</title>
        <authorList>
            <person name="Kono N."/>
            <person name="Nakamura H."/>
            <person name="Mori M."/>
            <person name="Yoshida Y."/>
            <person name="Ohtoshi R."/>
            <person name="Malay A.D."/>
            <person name="Moran D.A.P."/>
            <person name="Tomita M."/>
            <person name="Numata K."/>
            <person name="Arakawa K."/>
        </authorList>
    </citation>
    <scope>NUCLEOTIDE SEQUENCE</scope>
</reference>